<dbReference type="InterPro" id="IPR003663">
    <property type="entry name" value="Sugar/inositol_transpt"/>
</dbReference>
<feature type="transmembrane region" description="Helical" evidence="8">
    <location>
        <begin position="331"/>
        <end position="353"/>
    </location>
</feature>
<evidence type="ECO:0000256" key="7">
    <source>
        <dbReference type="RuleBase" id="RU003346"/>
    </source>
</evidence>
<feature type="transmembrane region" description="Helical" evidence="8">
    <location>
        <begin position="359"/>
        <end position="378"/>
    </location>
</feature>
<gene>
    <name evidence="10" type="ORF">PENSTE_c017G04397</name>
</gene>
<comment type="subcellular location">
    <subcellularLocation>
        <location evidence="1">Membrane</location>
        <topology evidence="1">Multi-pass membrane protein</topology>
    </subcellularLocation>
</comment>
<feature type="transmembrane region" description="Helical" evidence="8">
    <location>
        <begin position="142"/>
        <end position="161"/>
    </location>
</feature>
<dbReference type="InterPro" id="IPR050360">
    <property type="entry name" value="MFS_Sugar_Transporters"/>
</dbReference>
<dbReference type="PANTHER" id="PTHR48022:SF28">
    <property type="entry name" value="MAJOR FACILITATOR SUPERFAMILY (MFS) PROFILE DOMAIN-CONTAINING PROTEIN-RELATED"/>
    <property type="match status" value="1"/>
</dbReference>
<dbReference type="FunFam" id="1.20.1250.20:FF:000090">
    <property type="entry name" value="MFS sugar transporter, putative"/>
    <property type="match status" value="1"/>
</dbReference>
<dbReference type="InterPro" id="IPR020846">
    <property type="entry name" value="MFS_dom"/>
</dbReference>
<evidence type="ECO:0000256" key="8">
    <source>
        <dbReference type="SAM" id="Phobius"/>
    </source>
</evidence>
<keyword evidence="11" id="KW-1185">Reference proteome</keyword>
<feature type="transmembrane region" description="Helical" evidence="8">
    <location>
        <begin position="426"/>
        <end position="446"/>
    </location>
</feature>
<reference evidence="11" key="1">
    <citation type="journal article" date="2017" name="Nat. Microbiol.">
        <title>Global analysis of biosynthetic gene clusters reveals vast potential of secondary metabolite production in Penicillium species.</title>
        <authorList>
            <person name="Nielsen J.C."/>
            <person name="Grijseels S."/>
            <person name="Prigent S."/>
            <person name="Ji B."/>
            <person name="Dainat J."/>
            <person name="Nielsen K.F."/>
            <person name="Frisvad J.C."/>
            <person name="Workman M."/>
            <person name="Nielsen J."/>
        </authorList>
    </citation>
    <scope>NUCLEOTIDE SEQUENCE [LARGE SCALE GENOMIC DNA]</scope>
    <source>
        <strain evidence="11">IBT 24891</strain>
    </source>
</reference>
<dbReference type="SUPFAM" id="SSF103473">
    <property type="entry name" value="MFS general substrate transporter"/>
    <property type="match status" value="1"/>
</dbReference>
<dbReference type="PANTHER" id="PTHR48022">
    <property type="entry name" value="PLASTIDIC GLUCOSE TRANSPORTER 4"/>
    <property type="match status" value="1"/>
</dbReference>
<dbReference type="Gene3D" id="1.20.1250.20">
    <property type="entry name" value="MFS general substrate transporter like domains"/>
    <property type="match status" value="1"/>
</dbReference>
<dbReference type="PRINTS" id="PR00171">
    <property type="entry name" value="SUGRTRNSPORT"/>
</dbReference>
<dbReference type="InterPro" id="IPR005828">
    <property type="entry name" value="MFS_sugar_transport-like"/>
</dbReference>
<evidence type="ECO:0000256" key="6">
    <source>
        <dbReference type="ARBA" id="ARBA00023136"/>
    </source>
</evidence>
<keyword evidence="4 8" id="KW-0812">Transmembrane</keyword>
<comment type="caution">
    <text evidence="10">The sequence shown here is derived from an EMBL/GenBank/DDBJ whole genome shotgun (WGS) entry which is preliminary data.</text>
</comment>
<evidence type="ECO:0000256" key="1">
    <source>
        <dbReference type="ARBA" id="ARBA00004141"/>
    </source>
</evidence>
<evidence type="ECO:0000256" key="2">
    <source>
        <dbReference type="ARBA" id="ARBA00010992"/>
    </source>
</evidence>
<feature type="transmembrane region" description="Helical" evidence="8">
    <location>
        <begin position="173"/>
        <end position="195"/>
    </location>
</feature>
<evidence type="ECO:0000256" key="5">
    <source>
        <dbReference type="ARBA" id="ARBA00022989"/>
    </source>
</evidence>
<dbReference type="PROSITE" id="PS51257">
    <property type="entry name" value="PROKAR_LIPOPROTEIN"/>
    <property type="match status" value="1"/>
</dbReference>
<dbReference type="InterPro" id="IPR036259">
    <property type="entry name" value="MFS_trans_sf"/>
</dbReference>
<feature type="transmembrane region" description="Helical" evidence="8">
    <location>
        <begin position="303"/>
        <end position="324"/>
    </location>
</feature>
<accession>A0A1V6SXK9</accession>
<keyword evidence="3 7" id="KW-0813">Transport</keyword>
<dbReference type="GO" id="GO:0016020">
    <property type="term" value="C:membrane"/>
    <property type="evidence" value="ECO:0007669"/>
    <property type="project" value="UniProtKB-SubCell"/>
</dbReference>
<feature type="transmembrane region" description="Helical" evidence="8">
    <location>
        <begin position="265"/>
        <end position="283"/>
    </location>
</feature>
<feature type="transmembrane region" description="Helical" evidence="8">
    <location>
        <begin position="399"/>
        <end position="420"/>
    </location>
</feature>
<proteinExistence type="inferred from homology"/>
<dbReference type="PROSITE" id="PS00217">
    <property type="entry name" value="SUGAR_TRANSPORT_2"/>
    <property type="match status" value="1"/>
</dbReference>
<comment type="similarity">
    <text evidence="2 7">Belongs to the major facilitator superfamily. Sugar transporter (TC 2.A.1.1) family.</text>
</comment>
<dbReference type="InterPro" id="IPR005829">
    <property type="entry name" value="Sugar_transporter_CS"/>
</dbReference>
<evidence type="ECO:0000256" key="4">
    <source>
        <dbReference type="ARBA" id="ARBA00022692"/>
    </source>
</evidence>
<evidence type="ECO:0000313" key="10">
    <source>
        <dbReference type="EMBL" id="OQE18732.1"/>
    </source>
</evidence>
<protein>
    <recommendedName>
        <fullName evidence="9">Major facilitator superfamily (MFS) profile domain-containing protein</fullName>
    </recommendedName>
</protein>
<dbReference type="Pfam" id="PF00083">
    <property type="entry name" value="Sugar_tr"/>
    <property type="match status" value="1"/>
</dbReference>
<dbReference type="PROSITE" id="PS50850">
    <property type="entry name" value="MFS"/>
    <property type="match status" value="1"/>
</dbReference>
<dbReference type="GO" id="GO:0005351">
    <property type="term" value="F:carbohydrate:proton symporter activity"/>
    <property type="evidence" value="ECO:0007669"/>
    <property type="project" value="TreeGrafter"/>
</dbReference>
<organism evidence="10 11">
    <name type="scientific">Penicillium steckii</name>
    <dbReference type="NCBI Taxonomy" id="303698"/>
    <lineage>
        <taxon>Eukaryota</taxon>
        <taxon>Fungi</taxon>
        <taxon>Dikarya</taxon>
        <taxon>Ascomycota</taxon>
        <taxon>Pezizomycotina</taxon>
        <taxon>Eurotiomycetes</taxon>
        <taxon>Eurotiomycetidae</taxon>
        <taxon>Eurotiales</taxon>
        <taxon>Aspergillaceae</taxon>
        <taxon>Penicillium</taxon>
    </lineage>
</organism>
<dbReference type="Proteomes" id="UP000191285">
    <property type="component" value="Unassembled WGS sequence"/>
</dbReference>
<sequence length="506" mass="56015">MWKHNFRGRTLVFAVTACSCQAFLLLGYDQGVMSGLVGADNRFGRDFNNPNADMQGNIVALYDIGCILGSILVFFVGERFGRRWMLMSGGSIMVIGSIILATSTTIAQLIVGRIVTGIGNGINSSTAPVYQAECAPADIRGTLLTLQGTVTILGLCIAYWLDYGTSFTDSSLQWRFPLAFQAVFAILLVLQVIGLPETPRWLTKNDRHEEAREVIAAINGCGLDDELVLSSLIDIENSVQEDIQGEGVTWHDFFAHGKLQNWRRMLLIVMIEIMQQFTGSNMINYYAPTVYESALKMSRNMSMILSGCTSLAYLVGAALPLLVIDRYGRHPLLMVSGAGLALCFAMVAILLSFNQIEKAYGATAFIFLFQIFYGLGWLPVPWFYPSEISTTHLRSKSAAISSAVNWASVFVIVKITPIAIDNINWRVFIIFAVLNFLWVPIIYFFYPETKGLELEDINLIFAKGGFTGGVFSSRGRPVVPHQHAQELEAELEGKQQTGMIENVQEK</sequence>
<feature type="transmembrane region" description="Helical" evidence="8">
    <location>
        <begin position="58"/>
        <end position="77"/>
    </location>
</feature>
<dbReference type="OrthoDB" id="6133115at2759"/>
<dbReference type="NCBIfam" id="TIGR00879">
    <property type="entry name" value="SP"/>
    <property type="match status" value="1"/>
</dbReference>
<evidence type="ECO:0000259" key="9">
    <source>
        <dbReference type="PROSITE" id="PS50850"/>
    </source>
</evidence>
<dbReference type="AlphaFoldDB" id="A0A1V6SXK9"/>
<evidence type="ECO:0000256" key="3">
    <source>
        <dbReference type="ARBA" id="ARBA00022448"/>
    </source>
</evidence>
<evidence type="ECO:0000313" key="11">
    <source>
        <dbReference type="Proteomes" id="UP000191285"/>
    </source>
</evidence>
<dbReference type="EMBL" id="MLKD01000017">
    <property type="protein sequence ID" value="OQE18732.1"/>
    <property type="molecule type" value="Genomic_DNA"/>
</dbReference>
<name>A0A1V6SXK9_9EURO</name>
<keyword evidence="6 8" id="KW-0472">Membrane</keyword>
<keyword evidence="5 8" id="KW-1133">Transmembrane helix</keyword>
<feature type="transmembrane region" description="Helical" evidence="8">
    <location>
        <begin position="84"/>
        <end position="104"/>
    </location>
</feature>
<feature type="domain" description="Major facilitator superfamily (MFS) profile" evidence="9">
    <location>
        <begin position="15"/>
        <end position="450"/>
    </location>
</feature>